<proteinExistence type="predicted"/>
<sequence>MGSIDYGKCVFPLTSLQIGDLQSYLSHLHVFLAPESKRLYILVDNRPWLRDLVSKPAHLWQLMVTKSRLSPFANTRGRKQRKENGDIMDIKSSPELSTSESENVRRWFPFLDAATLSKRRELLPVKKLRNSLILNSKLHRTLYGFIVFEVAWSDVRGINYFNELQTDTSLAIETKFMKRWEFDSVAQAAKCMSSWFSGTPTEHHLLKVCLESTIALPPFFFAMVYACRDPLLCFLNDISSANSSDDDESPCGSMRSFGMYPATENGEISLHTPTPLDGAHKRRKLLKSISKQFNVDMLSEEPFSETIESQLHGDPSDRSTSEVVEASQYKDVLLLFRFNHRDFPFKLRDIILSDLRLLRLLEAGLPSWVIFLQSYPVFCHIYRPWMCPLARFLYVIISVVTVLIGFYDLYKNVPVLKATASSLFGPLFDWIETWEMVSRIQYLGTMLFLHNFQKAFRWFLMTMRTTRSFFSVLTQPMAGPLVEFVGFFLPYSTMCAQIMEDFFSVIWFTVWSSYSLVGKTIEILLLPLWYTTSFVWNLVTYLLYPIFWILWEVAYAPIRLVFGFSSLLGFLCTSIYEVIMDSWLFIFKALRSILYGFVAFFTACNRHRLRLYQKDLDYSTERKISENLSCFRASR</sequence>
<keyword evidence="4" id="KW-1185">Reference proteome</keyword>
<keyword evidence="2" id="KW-0472">Membrane</keyword>
<protein>
    <submittedName>
        <fullName evidence="3">Uncharacterized protein</fullName>
    </submittedName>
</protein>
<evidence type="ECO:0000313" key="3">
    <source>
        <dbReference type="EMBL" id="KAG5596695.1"/>
    </source>
</evidence>
<dbReference type="PANTHER" id="PTHR34553:SF4">
    <property type="entry name" value="G1_S-SPECIFIC CYCLIN-E PROTEIN"/>
    <property type="match status" value="1"/>
</dbReference>
<feature type="transmembrane region" description="Helical" evidence="2">
    <location>
        <begin position="558"/>
        <end position="576"/>
    </location>
</feature>
<feature type="transmembrane region" description="Helical" evidence="2">
    <location>
        <begin position="582"/>
        <end position="604"/>
    </location>
</feature>
<evidence type="ECO:0000256" key="1">
    <source>
        <dbReference type="SAM" id="MobiDB-lite"/>
    </source>
</evidence>
<evidence type="ECO:0000256" key="2">
    <source>
        <dbReference type="SAM" id="Phobius"/>
    </source>
</evidence>
<dbReference type="OrthoDB" id="1915931at2759"/>
<gene>
    <name evidence="3" type="ORF">H5410_037927</name>
</gene>
<dbReference type="EMBL" id="JACXVP010000007">
    <property type="protein sequence ID" value="KAG5596695.1"/>
    <property type="molecule type" value="Genomic_DNA"/>
</dbReference>
<dbReference type="PANTHER" id="PTHR34553">
    <property type="entry name" value="OS05G0597400 PROTEIN"/>
    <property type="match status" value="1"/>
</dbReference>
<accession>A0A9J5Y9V1</accession>
<evidence type="ECO:0000313" key="4">
    <source>
        <dbReference type="Proteomes" id="UP000824120"/>
    </source>
</evidence>
<feature type="transmembrane region" description="Helical" evidence="2">
    <location>
        <begin position="389"/>
        <end position="407"/>
    </location>
</feature>
<organism evidence="3 4">
    <name type="scientific">Solanum commersonii</name>
    <name type="common">Commerson's wild potato</name>
    <name type="synonym">Commerson's nightshade</name>
    <dbReference type="NCBI Taxonomy" id="4109"/>
    <lineage>
        <taxon>Eukaryota</taxon>
        <taxon>Viridiplantae</taxon>
        <taxon>Streptophyta</taxon>
        <taxon>Embryophyta</taxon>
        <taxon>Tracheophyta</taxon>
        <taxon>Spermatophyta</taxon>
        <taxon>Magnoliopsida</taxon>
        <taxon>eudicotyledons</taxon>
        <taxon>Gunneridae</taxon>
        <taxon>Pentapetalae</taxon>
        <taxon>asterids</taxon>
        <taxon>lamiids</taxon>
        <taxon>Solanales</taxon>
        <taxon>Solanaceae</taxon>
        <taxon>Solanoideae</taxon>
        <taxon>Solaneae</taxon>
        <taxon>Solanum</taxon>
    </lineage>
</organism>
<dbReference type="AlphaFoldDB" id="A0A9J5Y9V1"/>
<feature type="transmembrane region" description="Helical" evidence="2">
    <location>
        <begin position="365"/>
        <end position="382"/>
    </location>
</feature>
<keyword evidence="2" id="KW-1133">Transmembrane helix</keyword>
<reference evidence="3 4" key="1">
    <citation type="submission" date="2020-09" db="EMBL/GenBank/DDBJ databases">
        <title>De no assembly of potato wild relative species, Solanum commersonii.</title>
        <authorList>
            <person name="Cho K."/>
        </authorList>
    </citation>
    <scope>NUCLEOTIDE SEQUENCE [LARGE SCALE GENOMIC DNA]</scope>
    <source>
        <strain evidence="3">LZ3.2</strain>
        <tissue evidence="3">Leaf</tissue>
    </source>
</reference>
<feature type="transmembrane region" description="Helical" evidence="2">
    <location>
        <begin position="528"/>
        <end position="551"/>
    </location>
</feature>
<feature type="region of interest" description="Disordered" evidence="1">
    <location>
        <begin position="73"/>
        <end position="95"/>
    </location>
</feature>
<name>A0A9J5Y9V1_SOLCO</name>
<keyword evidence="2" id="KW-0812">Transmembrane</keyword>
<dbReference type="Proteomes" id="UP000824120">
    <property type="component" value="Chromosome 7"/>
</dbReference>
<comment type="caution">
    <text evidence="3">The sequence shown here is derived from an EMBL/GenBank/DDBJ whole genome shotgun (WGS) entry which is preliminary data.</text>
</comment>